<feature type="transmembrane region" description="Helical" evidence="1">
    <location>
        <begin position="140"/>
        <end position="158"/>
    </location>
</feature>
<comment type="caution">
    <text evidence="2">The sequence shown here is derived from an EMBL/GenBank/DDBJ whole genome shotgun (WGS) entry which is preliminary data.</text>
</comment>
<keyword evidence="3" id="KW-1185">Reference proteome</keyword>
<organism evidence="2 3">
    <name type="scientific">Lacrimispora xylanisolvens</name>
    <dbReference type="NCBI Taxonomy" id="384636"/>
    <lineage>
        <taxon>Bacteria</taxon>
        <taxon>Bacillati</taxon>
        <taxon>Bacillota</taxon>
        <taxon>Clostridia</taxon>
        <taxon>Lachnospirales</taxon>
        <taxon>Lachnospiraceae</taxon>
        <taxon>Lacrimispora</taxon>
    </lineage>
</organism>
<keyword evidence="1" id="KW-0472">Membrane</keyword>
<evidence type="ECO:0000256" key="1">
    <source>
        <dbReference type="SAM" id="Phobius"/>
    </source>
</evidence>
<feature type="transmembrane region" description="Helical" evidence="1">
    <location>
        <begin position="70"/>
        <end position="94"/>
    </location>
</feature>
<sequence length="211" mass="24515">MNRKLWKTMLYIIITIILSVFLYFYIVDSIQDHRLVKLATEAAEKAIESKDFSLYYGLAEKSYVSTKEKLYIVLAIIIAALLIIWYIIITSTNLKIEKDKSETKNANILSLRKTYIFISIIGLIGSIVYLLNAIKNHEYIAISLILPLDMLCMLFIMYNIRYKYINTYGEDIGYFSSKIITVGLSVMLIIIDFLLYKLIAITGIDIMKWHY</sequence>
<evidence type="ECO:0000313" key="3">
    <source>
        <dbReference type="Proteomes" id="UP000237749"/>
    </source>
</evidence>
<keyword evidence="1" id="KW-1133">Transmembrane helix</keyword>
<protein>
    <submittedName>
        <fullName evidence="2">Uncharacterized protein</fullName>
    </submittedName>
</protein>
<reference evidence="2 3" key="1">
    <citation type="submission" date="2018-02" db="EMBL/GenBank/DDBJ databases">
        <title>Genomic Encyclopedia of Archaeal and Bacterial Type Strains, Phase II (KMG-II): from individual species to whole genera.</title>
        <authorList>
            <person name="Goeker M."/>
        </authorList>
    </citation>
    <scope>NUCLEOTIDE SEQUENCE [LARGE SCALE GENOMIC DNA]</scope>
    <source>
        <strain evidence="2 3">DSM 3808</strain>
    </source>
</reference>
<dbReference type="RefSeq" id="WP_104439883.1">
    <property type="nucleotide sequence ID" value="NZ_PTJA01000026.1"/>
</dbReference>
<dbReference type="Proteomes" id="UP000237749">
    <property type="component" value="Unassembled WGS sequence"/>
</dbReference>
<name>A0A2S6HA64_9FIRM</name>
<proteinExistence type="predicted"/>
<dbReference type="EMBL" id="PTJA01000026">
    <property type="protein sequence ID" value="PPK74355.1"/>
    <property type="molecule type" value="Genomic_DNA"/>
</dbReference>
<feature type="transmembrane region" description="Helical" evidence="1">
    <location>
        <begin position="9"/>
        <end position="26"/>
    </location>
</feature>
<feature type="transmembrane region" description="Helical" evidence="1">
    <location>
        <begin position="115"/>
        <end position="134"/>
    </location>
</feature>
<dbReference type="AlphaFoldDB" id="A0A2S6HA64"/>
<keyword evidence="1" id="KW-0812">Transmembrane</keyword>
<feature type="transmembrane region" description="Helical" evidence="1">
    <location>
        <begin position="179"/>
        <end position="204"/>
    </location>
</feature>
<accession>A0A2S6HA64</accession>
<evidence type="ECO:0000313" key="2">
    <source>
        <dbReference type="EMBL" id="PPK74355.1"/>
    </source>
</evidence>
<gene>
    <name evidence="2" type="ORF">BXY41_1266</name>
</gene>